<dbReference type="OrthoDB" id="9115347at2"/>
<dbReference type="NCBIfam" id="TIGR01352">
    <property type="entry name" value="tonB_Cterm"/>
    <property type="match status" value="1"/>
</dbReference>
<evidence type="ECO:0000256" key="8">
    <source>
        <dbReference type="ARBA" id="ARBA00022989"/>
    </source>
</evidence>
<keyword evidence="14" id="KW-1185">Reference proteome</keyword>
<dbReference type="GO" id="GO:0098797">
    <property type="term" value="C:plasma membrane protein complex"/>
    <property type="evidence" value="ECO:0007669"/>
    <property type="project" value="TreeGrafter"/>
</dbReference>
<organism evidence="13 14">
    <name type="scientific">Vespertiliibacter pulmonis</name>
    <dbReference type="NCBI Taxonomy" id="1443036"/>
    <lineage>
        <taxon>Bacteria</taxon>
        <taxon>Pseudomonadati</taxon>
        <taxon>Pseudomonadota</taxon>
        <taxon>Gammaproteobacteria</taxon>
        <taxon>Pasteurellales</taxon>
        <taxon>Pasteurellaceae</taxon>
        <taxon>Vespertiliibacter</taxon>
    </lineage>
</organism>
<feature type="compositionally biased region" description="Basic and acidic residues" evidence="10">
    <location>
        <begin position="88"/>
        <end position="123"/>
    </location>
</feature>
<gene>
    <name evidence="13" type="ORF">EDC46_0732</name>
</gene>
<dbReference type="InterPro" id="IPR006260">
    <property type="entry name" value="TonB/TolA_C"/>
</dbReference>
<sequence>MIKHYPLIGTIISLLFHSALFSGVWWTINHSQPKNINEELTTISMEMMTAVLEQSEVVEPIPVKEEQFEEQEKEPDPIVKPVKKPKIKPIEKPKPIEKLKPKPIEKIKPKPIEKPKTQAKKENSLPNPLTKPTEIKASVVAKHTLNPAPVEKAQTTATLPTTQRNNNDEIKAAYTAKLHRILYKRINDAYPKNRNRGITGTVMFKISLSPTGQITNIVLVKPSGNSRLDNASTKAAQQTTQVDPPPKDFPSNFTVPINFGYK</sequence>
<dbReference type="AlphaFoldDB" id="A0A3N4VYT5"/>
<name>A0A3N4VYT5_9PAST</name>
<protein>
    <submittedName>
        <fullName evidence="13">Outer membrane transport energization protein TonB</fullName>
    </submittedName>
</protein>
<dbReference type="InterPro" id="IPR037682">
    <property type="entry name" value="TonB_C"/>
</dbReference>
<evidence type="ECO:0000256" key="4">
    <source>
        <dbReference type="ARBA" id="ARBA00022475"/>
    </source>
</evidence>
<keyword evidence="5" id="KW-0997">Cell inner membrane</keyword>
<proteinExistence type="inferred from homology"/>
<keyword evidence="4" id="KW-1003">Cell membrane</keyword>
<evidence type="ECO:0000313" key="14">
    <source>
        <dbReference type="Proteomes" id="UP000281691"/>
    </source>
</evidence>
<dbReference type="Proteomes" id="UP000281691">
    <property type="component" value="Unassembled WGS sequence"/>
</dbReference>
<comment type="subcellular location">
    <subcellularLocation>
        <location evidence="1">Cell inner membrane</location>
        <topology evidence="1">Single-pass membrane protein</topology>
        <orientation evidence="1">Periplasmic side</orientation>
    </subcellularLocation>
</comment>
<keyword evidence="3" id="KW-0813">Transport</keyword>
<dbReference type="GO" id="GO:0015031">
    <property type="term" value="P:protein transport"/>
    <property type="evidence" value="ECO:0007669"/>
    <property type="project" value="UniProtKB-KW"/>
</dbReference>
<keyword evidence="9 11" id="KW-0472">Membrane</keyword>
<keyword evidence="8 11" id="KW-1133">Transmembrane helix</keyword>
<evidence type="ECO:0000256" key="7">
    <source>
        <dbReference type="ARBA" id="ARBA00022927"/>
    </source>
</evidence>
<evidence type="ECO:0000256" key="1">
    <source>
        <dbReference type="ARBA" id="ARBA00004383"/>
    </source>
</evidence>
<feature type="transmembrane region" description="Helical" evidence="11">
    <location>
        <begin position="7"/>
        <end position="28"/>
    </location>
</feature>
<feature type="domain" description="TonB C-terminal" evidence="12">
    <location>
        <begin position="174"/>
        <end position="262"/>
    </location>
</feature>
<comment type="similarity">
    <text evidence="2">Belongs to the TonB family.</text>
</comment>
<evidence type="ECO:0000256" key="10">
    <source>
        <dbReference type="SAM" id="MobiDB-lite"/>
    </source>
</evidence>
<feature type="region of interest" description="Disordered" evidence="10">
    <location>
        <begin position="66"/>
        <end position="134"/>
    </location>
</feature>
<dbReference type="GO" id="GO:0031992">
    <property type="term" value="F:energy transducer activity"/>
    <property type="evidence" value="ECO:0007669"/>
    <property type="project" value="TreeGrafter"/>
</dbReference>
<keyword evidence="6 11" id="KW-0812">Transmembrane</keyword>
<dbReference type="GO" id="GO:0055085">
    <property type="term" value="P:transmembrane transport"/>
    <property type="evidence" value="ECO:0007669"/>
    <property type="project" value="InterPro"/>
</dbReference>
<dbReference type="SUPFAM" id="SSF74653">
    <property type="entry name" value="TolA/TonB C-terminal domain"/>
    <property type="match status" value="1"/>
</dbReference>
<feature type="region of interest" description="Disordered" evidence="10">
    <location>
        <begin position="225"/>
        <end position="250"/>
    </location>
</feature>
<evidence type="ECO:0000313" key="13">
    <source>
        <dbReference type="EMBL" id="RPE86335.1"/>
    </source>
</evidence>
<evidence type="ECO:0000256" key="11">
    <source>
        <dbReference type="SAM" id="Phobius"/>
    </source>
</evidence>
<keyword evidence="7" id="KW-0653">Protein transport</keyword>
<feature type="compositionally biased region" description="Polar residues" evidence="10">
    <location>
        <begin position="225"/>
        <end position="242"/>
    </location>
</feature>
<evidence type="ECO:0000256" key="6">
    <source>
        <dbReference type="ARBA" id="ARBA00022692"/>
    </source>
</evidence>
<accession>A0A3N4VYT5</accession>
<dbReference type="Pfam" id="PF03544">
    <property type="entry name" value="TonB_C"/>
    <property type="match status" value="1"/>
</dbReference>
<evidence type="ECO:0000256" key="9">
    <source>
        <dbReference type="ARBA" id="ARBA00023136"/>
    </source>
</evidence>
<dbReference type="PANTHER" id="PTHR33446">
    <property type="entry name" value="PROTEIN TONB-RELATED"/>
    <property type="match status" value="1"/>
</dbReference>
<dbReference type="EMBL" id="RKQP01000001">
    <property type="protein sequence ID" value="RPE86335.1"/>
    <property type="molecule type" value="Genomic_DNA"/>
</dbReference>
<evidence type="ECO:0000259" key="12">
    <source>
        <dbReference type="PROSITE" id="PS52015"/>
    </source>
</evidence>
<reference evidence="13 14" key="1">
    <citation type="submission" date="2018-11" db="EMBL/GenBank/DDBJ databases">
        <title>Genomic Encyclopedia of Type Strains, Phase IV (KMG-IV): sequencing the most valuable type-strain genomes for metagenomic binning, comparative biology and taxonomic classification.</title>
        <authorList>
            <person name="Goeker M."/>
        </authorList>
    </citation>
    <scope>NUCLEOTIDE SEQUENCE [LARGE SCALE GENOMIC DNA]</scope>
    <source>
        <strain evidence="13 14">DSM 27238</strain>
    </source>
</reference>
<comment type="caution">
    <text evidence="13">The sequence shown here is derived from an EMBL/GenBank/DDBJ whole genome shotgun (WGS) entry which is preliminary data.</text>
</comment>
<dbReference type="PANTHER" id="PTHR33446:SF2">
    <property type="entry name" value="PROTEIN TONB"/>
    <property type="match status" value="1"/>
</dbReference>
<evidence type="ECO:0000256" key="3">
    <source>
        <dbReference type="ARBA" id="ARBA00022448"/>
    </source>
</evidence>
<evidence type="ECO:0000256" key="2">
    <source>
        <dbReference type="ARBA" id="ARBA00006555"/>
    </source>
</evidence>
<dbReference type="PROSITE" id="PS52015">
    <property type="entry name" value="TONB_CTD"/>
    <property type="match status" value="1"/>
</dbReference>
<dbReference type="RefSeq" id="WP_124210872.1">
    <property type="nucleotide sequence ID" value="NZ_CP016615.1"/>
</dbReference>
<evidence type="ECO:0000256" key="5">
    <source>
        <dbReference type="ARBA" id="ARBA00022519"/>
    </source>
</evidence>
<dbReference type="Gene3D" id="3.30.1150.10">
    <property type="match status" value="1"/>
</dbReference>
<dbReference type="InterPro" id="IPR051045">
    <property type="entry name" value="TonB-dependent_transducer"/>
</dbReference>